<feature type="domain" description="RiboL-PSP-HEPN" evidence="1">
    <location>
        <begin position="27"/>
        <end position="220"/>
    </location>
</feature>
<evidence type="ECO:0000259" key="1">
    <source>
        <dbReference type="Pfam" id="PF18735"/>
    </source>
</evidence>
<comment type="caution">
    <text evidence="2">The sequence shown here is derived from an EMBL/GenBank/DDBJ whole genome shotgun (WGS) entry which is preliminary data.</text>
</comment>
<dbReference type="Pfam" id="PF18735">
    <property type="entry name" value="HEPN_RiboL-PSP"/>
    <property type="match status" value="1"/>
</dbReference>
<evidence type="ECO:0000313" key="2">
    <source>
        <dbReference type="EMBL" id="MBB5892778.1"/>
    </source>
</evidence>
<dbReference type="Proteomes" id="UP000585638">
    <property type="component" value="Unassembled WGS sequence"/>
</dbReference>
<keyword evidence="3" id="KW-1185">Reference proteome</keyword>
<dbReference type="InterPro" id="IPR041519">
    <property type="entry name" value="HEPN_RiboL-PSP"/>
</dbReference>
<protein>
    <recommendedName>
        <fullName evidence="1">RiboL-PSP-HEPN domain-containing protein</fullName>
    </recommendedName>
</protein>
<reference evidence="2 3" key="1">
    <citation type="submission" date="2020-08" db="EMBL/GenBank/DDBJ databases">
        <title>Sequencing the genomes of 1000 actinobacteria strains.</title>
        <authorList>
            <person name="Klenk H.-P."/>
        </authorList>
    </citation>
    <scope>NUCLEOTIDE SEQUENCE [LARGE SCALE GENOMIC DNA]</scope>
    <source>
        <strain evidence="2 3">DSM 43851</strain>
    </source>
</reference>
<dbReference type="EMBL" id="JACHIR010000001">
    <property type="protein sequence ID" value="MBB5892778.1"/>
    <property type="molecule type" value="Genomic_DNA"/>
</dbReference>
<dbReference type="AlphaFoldDB" id="A0A7W9NI58"/>
<name>A0A7W9NI58_9PSEU</name>
<sequence length="248" mass="27568">MAVPKPAAIKEPCSKARLTFAANSDDIRNYYHIHQALKSAKATRQQLVTFDKAMYVLVAALWESYCEDVISEALDLLAKHAYSPADLPLTLQKVIASDLRSDKHELAVWKIAGDGWKDCLRQRLDSLRGPREWLFNSPKSSSVDDLFARSLGIERISDSWRVNDLSVEEVRKALDRCIAIRGAIAHRAGTADSQASKIGVKRFINLVISLVRSTDMAIENVIRSCTELSGWQNIGNQSKLEMGSIAAI</sequence>
<accession>A0A7W9NI58</accession>
<proteinExistence type="predicted"/>
<dbReference type="RefSeq" id="WP_184863726.1">
    <property type="nucleotide sequence ID" value="NZ_BAAAWY010000001.1"/>
</dbReference>
<evidence type="ECO:0000313" key="3">
    <source>
        <dbReference type="Proteomes" id="UP000585638"/>
    </source>
</evidence>
<organism evidence="2 3">
    <name type="scientific">Kutzneria kofuensis</name>
    <dbReference type="NCBI Taxonomy" id="103725"/>
    <lineage>
        <taxon>Bacteria</taxon>
        <taxon>Bacillati</taxon>
        <taxon>Actinomycetota</taxon>
        <taxon>Actinomycetes</taxon>
        <taxon>Pseudonocardiales</taxon>
        <taxon>Pseudonocardiaceae</taxon>
        <taxon>Kutzneria</taxon>
    </lineage>
</organism>
<gene>
    <name evidence="2" type="ORF">BJ998_003974</name>
</gene>